<accession>A0A6I3XX86</accession>
<dbReference type="RefSeq" id="WP_155711941.1">
    <property type="nucleotide sequence ID" value="NZ_BMWU01000008.1"/>
</dbReference>
<feature type="chain" id="PRO_5026015392" evidence="1">
    <location>
        <begin position="41"/>
        <end position="182"/>
    </location>
</feature>
<dbReference type="AlphaFoldDB" id="A0A6I3XX86"/>
<evidence type="ECO:0000313" key="3">
    <source>
        <dbReference type="Proteomes" id="UP000431684"/>
    </source>
</evidence>
<reference evidence="2 3" key="1">
    <citation type="submission" date="2019-11" db="EMBL/GenBank/DDBJ databases">
        <title>Draft Genome Sequences of Six Type Strains of the Genus Massilia.</title>
        <authorList>
            <person name="Miess H."/>
            <person name="Frediansyah A."/>
            <person name="Goeker M."/>
            <person name="Gross H."/>
        </authorList>
    </citation>
    <scope>NUCLEOTIDE SEQUENCE [LARGE SCALE GENOMIC DNA]</scope>
    <source>
        <strain evidence="2 3">DSM 17513</strain>
    </source>
</reference>
<dbReference type="Proteomes" id="UP000431684">
    <property type="component" value="Unassembled WGS sequence"/>
</dbReference>
<dbReference type="EMBL" id="WNWM01000002">
    <property type="protein sequence ID" value="MUI16375.1"/>
    <property type="molecule type" value="Genomic_DNA"/>
</dbReference>
<keyword evidence="3" id="KW-1185">Reference proteome</keyword>
<sequence>MINKKQLGAVRDKVPGVKPRTPLGMALACLLAAPTAGAMAEEEITIAHVVTCTVQADNETFSKASRVLKAHAAKKGDDGPFVAVDRVQAGELCIENVKVGAAFGVLMSMGTLCRADSRPLVEFVQREQSGLTPTSLPPDPSVLEMFAAPKYQLAVFKGEGLTGDPESKRISYNCAYQATGAQ</sequence>
<evidence type="ECO:0000256" key="1">
    <source>
        <dbReference type="SAM" id="SignalP"/>
    </source>
</evidence>
<comment type="caution">
    <text evidence="2">The sequence shown here is derived from an EMBL/GenBank/DDBJ whole genome shotgun (WGS) entry which is preliminary data.</text>
</comment>
<keyword evidence="1" id="KW-0732">Signal</keyword>
<gene>
    <name evidence="2" type="ORF">GJV26_28540</name>
</gene>
<proteinExistence type="predicted"/>
<protein>
    <submittedName>
        <fullName evidence="2">Uncharacterized protein</fullName>
    </submittedName>
</protein>
<feature type="signal peptide" evidence="1">
    <location>
        <begin position="1"/>
        <end position="40"/>
    </location>
</feature>
<organism evidence="2 3">
    <name type="scientific">Pseudoduganella dura</name>
    <dbReference type="NCBI Taxonomy" id="321982"/>
    <lineage>
        <taxon>Bacteria</taxon>
        <taxon>Pseudomonadati</taxon>
        <taxon>Pseudomonadota</taxon>
        <taxon>Betaproteobacteria</taxon>
        <taxon>Burkholderiales</taxon>
        <taxon>Oxalobacteraceae</taxon>
        <taxon>Telluria group</taxon>
        <taxon>Pseudoduganella</taxon>
    </lineage>
</organism>
<evidence type="ECO:0000313" key="2">
    <source>
        <dbReference type="EMBL" id="MUI16375.1"/>
    </source>
</evidence>
<name>A0A6I3XX86_9BURK</name>